<protein>
    <recommendedName>
        <fullName evidence="3">Helix-turn-helix domain-containing protein</fullName>
    </recommendedName>
</protein>
<reference evidence="2" key="1">
    <citation type="journal article" date="2019" name="Int. J. Syst. Evol. Microbiol.">
        <title>The Global Catalogue of Microorganisms (GCM) 10K type strain sequencing project: providing services to taxonomists for standard genome sequencing and annotation.</title>
        <authorList>
            <consortium name="The Broad Institute Genomics Platform"/>
            <consortium name="The Broad Institute Genome Sequencing Center for Infectious Disease"/>
            <person name="Wu L."/>
            <person name="Ma J."/>
        </authorList>
    </citation>
    <scope>NUCLEOTIDE SEQUENCE [LARGE SCALE GENOMIC DNA]</scope>
    <source>
        <strain evidence="2">NBRC 106348</strain>
    </source>
</reference>
<organism evidence="1 2">
    <name type="scientific">Luteimicrobium album</name>
    <dbReference type="NCBI Taxonomy" id="1054550"/>
    <lineage>
        <taxon>Bacteria</taxon>
        <taxon>Bacillati</taxon>
        <taxon>Actinomycetota</taxon>
        <taxon>Actinomycetes</taxon>
        <taxon>Micrococcales</taxon>
        <taxon>Luteimicrobium</taxon>
    </lineage>
</organism>
<keyword evidence="2" id="KW-1185">Reference proteome</keyword>
<evidence type="ECO:0000313" key="1">
    <source>
        <dbReference type="EMBL" id="GMA25622.1"/>
    </source>
</evidence>
<dbReference type="Proteomes" id="UP001157091">
    <property type="component" value="Unassembled WGS sequence"/>
</dbReference>
<evidence type="ECO:0000313" key="2">
    <source>
        <dbReference type="Proteomes" id="UP001157091"/>
    </source>
</evidence>
<dbReference type="Pfam" id="PF13384">
    <property type="entry name" value="HTH_23"/>
    <property type="match status" value="1"/>
</dbReference>
<dbReference type="RefSeq" id="WP_284294163.1">
    <property type="nucleotide sequence ID" value="NZ_BSUK01000001.1"/>
</dbReference>
<dbReference type="EMBL" id="BSUK01000001">
    <property type="protein sequence ID" value="GMA25622.1"/>
    <property type="molecule type" value="Genomic_DNA"/>
</dbReference>
<evidence type="ECO:0008006" key="3">
    <source>
        <dbReference type="Google" id="ProtNLM"/>
    </source>
</evidence>
<comment type="caution">
    <text evidence="1">The sequence shown here is derived from an EMBL/GenBank/DDBJ whole genome shotgun (WGS) entry which is preliminary data.</text>
</comment>
<dbReference type="Gene3D" id="1.10.10.60">
    <property type="entry name" value="Homeodomain-like"/>
    <property type="match status" value="1"/>
</dbReference>
<name>A0ABQ6I5Y2_9MICO</name>
<proteinExistence type="predicted"/>
<accession>A0ABQ6I5Y2</accession>
<sequence length="115" mass="12550">MQSQTRLSPARRAELLADYEAGMPVRVIATRFRVHRATVSELARRAGLPVREPGLPAKDQGRAAALYEDGLTLAQVAERMAVSIETVRAAVLAEGGRIRPRGRVPRQLRRAPVGS</sequence>
<gene>
    <name evidence="1" type="ORF">GCM10025864_33810</name>
</gene>